<dbReference type="PROSITE" id="PS51007">
    <property type="entry name" value="CYTC"/>
    <property type="match status" value="1"/>
</dbReference>
<keyword evidence="5" id="KW-0677">Repeat</keyword>
<evidence type="ECO:0000256" key="3">
    <source>
        <dbReference type="ARBA" id="ARBA00022617"/>
    </source>
</evidence>
<dbReference type="PRINTS" id="PR00604">
    <property type="entry name" value="CYTCHRMECIAB"/>
</dbReference>
<reference evidence="12 13" key="1">
    <citation type="submission" date="2017-03" db="EMBL/GenBank/DDBJ databases">
        <authorList>
            <person name="Afonso C.L."/>
            <person name="Miller P.J."/>
            <person name="Scott M.A."/>
            <person name="Spackman E."/>
            <person name="Goraichik I."/>
            <person name="Dimitrov K.M."/>
            <person name="Suarez D.L."/>
            <person name="Swayne D.E."/>
        </authorList>
    </citation>
    <scope>NUCLEOTIDE SEQUENCE [LARGE SCALE GENOMIC DNA]</scope>
    <source>
        <strain evidence="12 13">CECT 7450</strain>
    </source>
</reference>
<feature type="chain" id="PRO_5012078199" evidence="10">
    <location>
        <begin position="20"/>
        <end position="451"/>
    </location>
</feature>
<dbReference type="Gene3D" id="2.130.10.10">
    <property type="entry name" value="YVTN repeat-like/Quinoprotein amine dehydrogenase"/>
    <property type="match status" value="2"/>
</dbReference>
<feature type="signal peptide" evidence="10">
    <location>
        <begin position="1"/>
        <end position="19"/>
    </location>
</feature>
<dbReference type="Pfam" id="PF00034">
    <property type="entry name" value="Cytochrom_C"/>
    <property type="match status" value="1"/>
</dbReference>
<dbReference type="AlphaFoldDB" id="A0A1X6YG77"/>
<name>A0A1X6YG77_9RHOB</name>
<feature type="repeat" description="WD" evidence="8">
    <location>
        <begin position="25"/>
        <end position="57"/>
    </location>
</feature>
<evidence type="ECO:0000256" key="8">
    <source>
        <dbReference type="PROSITE-ProRule" id="PRU00221"/>
    </source>
</evidence>
<evidence type="ECO:0000256" key="4">
    <source>
        <dbReference type="ARBA" id="ARBA00022723"/>
    </source>
</evidence>
<dbReference type="SMART" id="SM00320">
    <property type="entry name" value="WD40"/>
    <property type="match status" value="7"/>
</dbReference>
<keyword evidence="10" id="KW-0732">Signal</keyword>
<dbReference type="GO" id="GO:0020037">
    <property type="term" value="F:heme binding"/>
    <property type="evidence" value="ECO:0007669"/>
    <property type="project" value="InterPro"/>
</dbReference>
<evidence type="ECO:0000256" key="7">
    <source>
        <dbReference type="ARBA" id="ARBA00023004"/>
    </source>
</evidence>
<dbReference type="Gene3D" id="1.10.760.10">
    <property type="entry name" value="Cytochrome c-like domain"/>
    <property type="match status" value="1"/>
</dbReference>
<dbReference type="InterPro" id="IPR036322">
    <property type="entry name" value="WD40_repeat_dom_sf"/>
</dbReference>
<dbReference type="InterPro" id="IPR036909">
    <property type="entry name" value="Cyt_c-like_dom_sf"/>
</dbReference>
<dbReference type="SUPFAM" id="SSF50978">
    <property type="entry name" value="WD40 repeat-like"/>
    <property type="match status" value="1"/>
</dbReference>
<protein>
    <submittedName>
        <fullName evidence="12">Cytochrome c2</fullName>
    </submittedName>
</protein>
<dbReference type="PROSITE" id="PS50294">
    <property type="entry name" value="WD_REPEATS_REGION"/>
    <property type="match status" value="3"/>
</dbReference>
<dbReference type="GO" id="GO:0046872">
    <property type="term" value="F:metal ion binding"/>
    <property type="evidence" value="ECO:0007669"/>
    <property type="project" value="UniProtKB-KW"/>
</dbReference>
<feature type="repeat" description="WD" evidence="8">
    <location>
        <begin position="64"/>
        <end position="104"/>
    </location>
</feature>
<dbReference type="InterPro" id="IPR015943">
    <property type="entry name" value="WD40/YVTN_repeat-like_dom_sf"/>
</dbReference>
<evidence type="ECO:0000259" key="11">
    <source>
        <dbReference type="PROSITE" id="PS51007"/>
    </source>
</evidence>
<dbReference type="PANTHER" id="PTHR22847">
    <property type="entry name" value="WD40 REPEAT PROTEIN"/>
    <property type="match status" value="1"/>
</dbReference>
<keyword evidence="6" id="KW-0249">Electron transport</keyword>
<evidence type="ECO:0000256" key="10">
    <source>
        <dbReference type="SAM" id="SignalP"/>
    </source>
</evidence>
<keyword evidence="1" id="KW-0813">Transport</keyword>
<keyword evidence="4 9" id="KW-0479">Metal-binding</keyword>
<evidence type="ECO:0000256" key="1">
    <source>
        <dbReference type="ARBA" id="ARBA00022448"/>
    </source>
</evidence>
<keyword evidence="3 9" id="KW-0349">Heme</keyword>
<dbReference type="GO" id="GO:0009055">
    <property type="term" value="F:electron transfer activity"/>
    <property type="evidence" value="ECO:0007669"/>
    <property type="project" value="InterPro"/>
</dbReference>
<dbReference type="InterPro" id="IPR001680">
    <property type="entry name" value="WD40_rpt"/>
</dbReference>
<dbReference type="InterPro" id="IPR002327">
    <property type="entry name" value="Cyt_c_1A/1B"/>
</dbReference>
<accession>A0A1X6YG77</accession>
<dbReference type="RefSeq" id="WP_085804277.1">
    <property type="nucleotide sequence ID" value="NZ_FWFX01000002.1"/>
</dbReference>
<proteinExistence type="predicted"/>
<dbReference type="PROSITE" id="PS50082">
    <property type="entry name" value="WD_REPEATS_2"/>
    <property type="match status" value="3"/>
</dbReference>
<gene>
    <name evidence="12" type="ORF">ROA7450_00711</name>
</gene>
<evidence type="ECO:0000256" key="9">
    <source>
        <dbReference type="PROSITE-ProRule" id="PRU00433"/>
    </source>
</evidence>
<evidence type="ECO:0000256" key="6">
    <source>
        <dbReference type="ARBA" id="ARBA00022982"/>
    </source>
</evidence>
<evidence type="ECO:0000313" key="13">
    <source>
        <dbReference type="Proteomes" id="UP000193061"/>
    </source>
</evidence>
<feature type="repeat" description="WD" evidence="8">
    <location>
        <begin position="157"/>
        <end position="197"/>
    </location>
</feature>
<feature type="domain" description="Cytochrome c" evidence="11">
    <location>
        <begin position="338"/>
        <end position="440"/>
    </location>
</feature>
<dbReference type="PANTHER" id="PTHR22847:SF637">
    <property type="entry name" value="WD REPEAT DOMAIN 5B"/>
    <property type="match status" value="1"/>
</dbReference>
<dbReference type="OrthoDB" id="9805828at2"/>
<keyword evidence="13" id="KW-1185">Reference proteome</keyword>
<keyword evidence="2 8" id="KW-0853">WD repeat</keyword>
<dbReference type="EMBL" id="FWFX01000002">
    <property type="protein sequence ID" value="SLN20729.1"/>
    <property type="molecule type" value="Genomic_DNA"/>
</dbReference>
<evidence type="ECO:0000313" key="12">
    <source>
        <dbReference type="EMBL" id="SLN20729.1"/>
    </source>
</evidence>
<organism evidence="12 13">
    <name type="scientific">Roseovarius albus</name>
    <dbReference type="NCBI Taxonomy" id="1247867"/>
    <lineage>
        <taxon>Bacteria</taxon>
        <taxon>Pseudomonadati</taxon>
        <taxon>Pseudomonadota</taxon>
        <taxon>Alphaproteobacteria</taxon>
        <taxon>Rhodobacterales</taxon>
        <taxon>Roseobacteraceae</taxon>
        <taxon>Roseovarius</taxon>
    </lineage>
</organism>
<keyword evidence="7 9" id="KW-0408">Iron</keyword>
<dbReference type="Proteomes" id="UP000193061">
    <property type="component" value="Unassembled WGS sequence"/>
</dbReference>
<sequence>MWRIVGTLGVLLSATMAFAQDFNTLKGHGGPVMDIAIHPETGRVATASFDNSVGFWDGREPVWLEGHSAAVVTLEFVENKFLVSGGDDFQVLLWSHRRSDPVKIAQHKGKVSDIAYSENTRSFATASWDGTIEYLKASDLNDATEVIETSQFSSMTLTGHDAGVNAVAFSERGGLFSASSDGTIRYWSVDGSEISSRVVVSNGFGINKMVLNDKGDWLAYGSVDGVTRVVHPETGDTLHDFTLERRPILSMAYHAKTAQLAVGDGYGYIMIIDTNDWSIARDFRAMRRGPVWALAFSPDGTQIYAGGIEDIAYAWPVTLLEKFDPAGGETRSFLQDPKDMANGERQFMRKCSICHALTADPSRKAGPTLYNLMNRPAGTILGYNYSETLKNSDIVWSDEAIHDLFRLGPDHFIPGSKMPMQRITKVEDRQDLIDFLRQAGGADPAAQEDLK</sequence>
<dbReference type="SUPFAM" id="SSF46626">
    <property type="entry name" value="Cytochrome c"/>
    <property type="match status" value="1"/>
</dbReference>
<dbReference type="InterPro" id="IPR009056">
    <property type="entry name" value="Cyt_c-like_dom"/>
</dbReference>
<evidence type="ECO:0000256" key="2">
    <source>
        <dbReference type="ARBA" id="ARBA00022574"/>
    </source>
</evidence>
<dbReference type="Pfam" id="PF00400">
    <property type="entry name" value="WD40"/>
    <property type="match status" value="5"/>
</dbReference>
<evidence type="ECO:0000256" key="5">
    <source>
        <dbReference type="ARBA" id="ARBA00022737"/>
    </source>
</evidence>